<feature type="region of interest" description="Disordered" evidence="2">
    <location>
        <begin position="27"/>
        <end position="57"/>
    </location>
</feature>
<keyword evidence="4" id="KW-1185">Reference proteome</keyword>
<organism evidence="3 4">
    <name type="scientific">Hippocampus comes</name>
    <name type="common">Tiger tail seahorse</name>
    <dbReference type="NCBI Taxonomy" id="109280"/>
    <lineage>
        <taxon>Eukaryota</taxon>
        <taxon>Metazoa</taxon>
        <taxon>Chordata</taxon>
        <taxon>Craniata</taxon>
        <taxon>Vertebrata</taxon>
        <taxon>Euteleostomi</taxon>
        <taxon>Actinopterygii</taxon>
        <taxon>Neopterygii</taxon>
        <taxon>Teleostei</taxon>
        <taxon>Neoteleostei</taxon>
        <taxon>Acanthomorphata</taxon>
        <taxon>Syngnathiaria</taxon>
        <taxon>Syngnathiformes</taxon>
        <taxon>Syngnathoidei</taxon>
        <taxon>Syngnathidae</taxon>
        <taxon>Hippocampus</taxon>
    </lineage>
</organism>
<reference evidence="3" key="1">
    <citation type="submission" date="2025-08" db="UniProtKB">
        <authorList>
            <consortium name="Ensembl"/>
        </authorList>
    </citation>
    <scope>IDENTIFICATION</scope>
</reference>
<evidence type="ECO:0000256" key="2">
    <source>
        <dbReference type="SAM" id="MobiDB-lite"/>
    </source>
</evidence>
<feature type="compositionally biased region" description="Polar residues" evidence="2">
    <location>
        <begin position="27"/>
        <end position="43"/>
    </location>
</feature>
<feature type="coiled-coil region" evidence="1">
    <location>
        <begin position="185"/>
        <end position="254"/>
    </location>
</feature>
<dbReference type="GO" id="GO:0005737">
    <property type="term" value="C:cytoplasm"/>
    <property type="evidence" value="ECO:0007669"/>
    <property type="project" value="TreeGrafter"/>
</dbReference>
<accession>A0A3Q3D242</accession>
<dbReference type="PANTHER" id="PTHR28616:SF1">
    <property type="entry name" value="COILED-COIL DOMAIN-CONTAINING PROTEIN 125"/>
    <property type="match status" value="1"/>
</dbReference>
<reference evidence="3" key="2">
    <citation type="submission" date="2025-09" db="UniProtKB">
        <authorList>
            <consortium name="Ensembl"/>
        </authorList>
    </citation>
    <scope>IDENTIFICATION</scope>
</reference>
<dbReference type="Proteomes" id="UP000264820">
    <property type="component" value="Unplaced"/>
</dbReference>
<dbReference type="AlphaFoldDB" id="A0A3Q3D242"/>
<dbReference type="PANTHER" id="PTHR28616">
    <property type="entry name" value="COILED-COIL DOMAIN-CONTAINING PROTEIN 125"/>
    <property type="match status" value="1"/>
</dbReference>
<name>A0A3Q3D242_HIPCM</name>
<protein>
    <submittedName>
        <fullName evidence="3">Uncharacterized protein</fullName>
    </submittedName>
</protein>
<proteinExistence type="predicted"/>
<dbReference type="GO" id="GO:2000146">
    <property type="term" value="P:negative regulation of cell motility"/>
    <property type="evidence" value="ECO:0007669"/>
    <property type="project" value="TreeGrafter"/>
</dbReference>
<sequence length="303" mass="34675">MLMPHLHQAISLDDDLVTGDLGDGMTVRTTSLSTRKKSQSSTEPRGPISPDGDVYRRSHAREAACMPRLMTEGWEKMSTWKMPLIGNGNSRIVLTVIDVLICELEVAHRYLEGKFEALKILQGKAILEQATSHTKSLLQKSEERAKDLEKVLCFLLPTDSSSVILEMLGYKSNHGSHEICYPLWKRQLEAKIKAARKDVSQLMEAQRGVMKRPIPERYIQMTIPEALETAKQRLQALSSRLKRYTQENEARRINRLFATQPAKVYAQWQGPNSRADPPRLETERYWKGIWEKEFAHNSSAQCW</sequence>
<dbReference type="GO" id="GO:0035024">
    <property type="term" value="P:negative regulation of Rho protein signal transduction"/>
    <property type="evidence" value="ECO:0007669"/>
    <property type="project" value="TreeGrafter"/>
</dbReference>
<dbReference type="Ensembl" id="ENSHCOT00000013553.1">
    <property type="protein sequence ID" value="ENSHCOP00000000579.1"/>
    <property type="gene ID" value="ENSHCOG00000001408.1"/>
</dbReference>
<dbReference type="InterPro" id="IPR034608">
    <property type="entry name" value="CCDC125"/>
</dbReference>
<keyword evidence="1" id="KW-0175">Coiled coil</keyword>
<evidence type="ECO:0000256" key="1">
    <source>
        <dbReference type="SAM" id="Coils"/>
    </source>
</evidence>
<evidence type="ECO:0000313" key="4">
    <source>
        <dbReference type="Proteomes" id="UP000264820"/>
    </source>
</evidence>
<evidence type="ECO:0000313" key="3">
    <source>
        <dbReference type="Ensembl" id="ENSHCOP00000000579.1"/>
    </source>
</evidence>